<protein>
    <submittedName>
        <fullName evidence="2">Uncharacterized protein</fullName>
    </submittedName>
</protein>
<evidence type="ECO:0000313" key="1">
    <source>
        <dbReference type="EMBL" id="CAK9083577.1"/>
    </source>
</evidence>
<reference evidence="2 3" key="1">
    <citation type="submission" date="2024-02" db="EMBL/GenBank/DDBJ databases">
        <authorList>
            <person name="Chen Y."/>
            <person name="Shah S."/>
            <person name="Dougan E. K."/>
            <person name="Thang M."/>
            <person name="Chan C."/>
        </authorList>
    </citation>
    <scope>NUCLEOTIDE SEQUENCE [LARGE SCALE GENOMIC DNA]</scope>
</reference>
<accession>A0ABP0Q935</accession>
<organism evidence="2 3">
    <name type="scientific">Durusdinium trenchii</name>
    <dbReference type="NCBI Taxonomy" id="1381693"/>
    <lineage>
        <taxon>Eukaryota</taxon>
        <taxon>Sar</taxon>
        <taxon>Alveolata</taxon>
        <taxon>Dinophyceae</taxon>
        <taxon>Suessiales</taxon>
        <taxon>Symbiodiniaceae</taxon>
        <taxon>Durusdinium</taxon>
    </lineage>
</organism>
<dbReference type="EMBL" id="CAXAMM010039080">
    <property type="protein sequence ID" value="CAK9083577.1"/>
    <property type="molecule type" value="Genomic_DNA"/>
</dbReference>
<feature type="non-terminal residue" evidence="2">
    <location>
        <position position="1"/>
    </location>
</feature>
<dbReference type="EMBL" id="CAXAMM010039096">
    <property type="protein sequence ID" value="CAK9083661.1"/>
    <property type="molecule type" value="Genomic_DNA"/>
</dbReference>
<keyword evidence="3" id="KW-1185">Reference proteome</keyword>
<name>A0ABP0Q935_9DINO</name>
<comment type="caution">
    <text evidence="2">The sequence shown here is derived from an EMBL/GenBank/DDBJ whole genome shotgun (WGS) entry which is preliminary data.</text>
</comment>
<evidence type="ECO:0000313" key="3">
    <source>
        <dbReference type="Proteomes" id="UP001642464"/>
    </source>
</evidence>
<dbReference type="Proteomes" id="UP001642464">
    <property type="component" value="Unassembled WGS sequence"/>
</dbReference>
<gene>
    <name evidence="1" type="ORF">SCF082_LOCUS39671</name>
    <name evidence="2" type="ORF">SCF082_LOCUS39709</name>
</gene>
<proteinExistence type="predicted"/>
<sequence>EARGNTTSWTAKLASYRGKNYSRDFWRNQNLPLEPSRINVPVKMSDGSSSLEELPLQLPHHILEYLFNTCKLEIEKQSVLDYWNHLDSVGHSFAKSSKEFREARGSHEQAKDIEDAGAMYLKLFYRLNHMTMRTFISVSLLLFEPPSFSNAFAHVLTEGVRQHRRMAL</sequence>
<evidence type="ECO:0000313" key="2">
    <source>
        <dbReference type="EMBL" id="CAK9083661.1"/>
    </source>
</evidence>